<evidence type="ECO:0000313" key="4">
    <source>
        <dbReference type="EMBL" id="OAD44345.1"/>
    </source>
</evidence>
<dbReference type="AlphaFoldDB" id="A0A162N1V5"/>
<dbReference type="InterPro" id="IPR029052">
    <property type="entry name" value="Metallo-depent_PP-like"/>
</dbReference>
<sequence>MQTLGPILQFLGNENHTWGVSLLLIAAPGDPPPTLQLDPPAQAGPPTSSVVPGHPGVAWRFDIAVPQGNAAVEVNYQCNGTAHRFQVPAQGTSPNLGYVSCNGFSDLRVKKSLKEPQALWSRLARLHQQIDRVDTTTYGPLHVLLMGGDQIYSDDMWTAIPELLAWTELPWPRRIRAPFTASMRSALQKHYAQLYMDHWGQPEQAAMLASVPAVMMWDDHDIIDGWGSHPTELHECAVFQGIFIAAKAAFELFQRQMLGAPPPATLPTQDHHNSGYRFGSAGLLVLDMRSERSPRRGDINATGGLLNAEQVMSEKSWRAVYQWLDAQAAVGDMKHLFVMSSIPVVHPSFELLEKMLGILPGKQEIEDDLRDHWTSPPHKAERLRLVHRLLQASATGTRITILSGDVHVAAVGVIESDRTDVPENARIVNQLTSSGVVHPPPLGVALYFLEQACQQIETIDRGITGAMYEFPTTRHRMIGCRNIMTIQPDAPGKGDRIWVNWWAEGEAHPYTKVIHAVK</sequence>
<evidence type="ECO:0000313" key="5">
    <source>
        <dbReference type="Proteomes" id="UP000185657"/>
    </source>
</evidence>
<proteinExistence type="predicted"/>
<dbReference type="OrthoDB" id="9795624at2"/>
<reference evidence="3 6" key="2">
    <citation type="submission" date="2016-10" db="EMBL/GenBank/DDBJ databases">
        <title>Hydorgenophaga sp. LPB0072 isolated from gastropod.</title>
        <authorList>
            <person name="Kim E."/>
            <person name="Yi H."/>
        </authorList>
    </citation>
    <scope>NUCLEOTIDE SEQUENCE [LARGE SCALE GENOMIC DNA]</scope>
    <source>
        <strain evidence="3 6">LPB0072</strain>
    </source>
</reference>
<dbReference type="InterPro" id="IPR018946">
    <property type="entry name" value="PhoD-like_MPP"/>
</dbReference>
<dbReference type="InterPro" id="IPR038607">
    <property type="entry name" value="PhoD-like_sf"/>
</dbReference>
<evidence type="ECO:0000313" key="6">
    <source>
        <dbReference type="Proteomes" id="UP000185680"/>
    </source>
</evidence>
<dbReference type="EMBL" id="CP017476">
    <property type="protein sequence ID" value="AOW15663.1"/>
    <property type="molecule type" value="Genomic_DNA"/>
</dbReference>
<accession>A0A162N1V5</accession>
<protein>
    <recommendedName>
        <fullName evidence="2">PhoD-like phosphatase domain-containing protein</fullName>
    </recommendedName>
</protein>
<dbReference type="Gene3D" id="3.60.21.70">
    <property type="entry name" value="PhoD-like phosphatase"/>
    <property type="match status" value="1"/>
</dbReference>
<dbReference type="EMBL" id="LVWD01000001">
    <property type="protein sequence ID" value="OAD44345.1"/>
    <property type="molecule type" value="Genomic_DNA"/>
</dbReference>
<evidence type="ECO:0000313" key="3">
    <source>
        <dbReference type="EMBL" id="AOW15663.1"/>
    </source>
</evidence>
<organism evidence="3 6">
    <name type="scientific">Hydrogenophaga crassostreae</name>
    <dbReference type="NCBI Taxonomy" id="1763535"/>
    <lineage>
        <taxon>Bacteria</taxon>
        <taxon>Pseudomonadati</taxon>
        <taxon>Pseudomonadota</taxon>
        <taxon>Betaproteobacteria</taxon>
        <taxon>Burkholderiales</taxon>
        <taxon>Comamonadaceae</taxon>
        <taxon>Hydrogenophaga</taxon>
    </lineage>
</organism>
<dbReference type="RefSeq" id="WP_066084977.1">
    <property type="nucleotide sequence ID" value="NZ_CP017476.1"/>
</dbReference>
<dbReference type="PANTHER" id="PTHR46689">
    <property type="entry name" value="MEMBRANE PROTEIN, PUTATIVE-RELATED"/>
    <property type="match status" value="1"/>
</dbReference>
<feature type="region of interest" description="Disordered" evidence="1">
    <location>
        <begin position="31"/>
        <end position="51"/>
    </location>
</feature>
<dbReference type="Proteomes" id="UP000185680">
    <property type="component" value="Chromosome"/>
</dbReference>
<dbReference type="GO" id="GO:0016020">
    <property type="term" value="C:membrane"/>
    <property type="evidence" value="ECO:0007669"/>
    <property type="project" value="TreeGrafter"/>
</dbReference>
<name>A0A162N1V5_9BURK</name>
<gene>
    <name evidence="3" type="ORF">LPB072_14400</name>
    <name evidence="4" type="ORF">LPB72_01415</name>
</gene>
<feature type="domain" description="PhoD-like phosphatase" evidence="2">
    <location>
        <begin position="137"/>
        <end position="355"/>
    </location>
</feature>
<dbReference type="SUPFAM" id="SSF56300">
    <property type="entry name" value="Metallo-dependent phosphatases"/>
    <property type="match status" value="1"/>
</dbReference>
<dbReference type="PANTHER" id="PTHR46689:SF1">
    <property type="entry name" value="PHOD-LIKE PHOSPHATASE DOMAIN-CONTAINING PROTEIN"/>
    <property type="match status" value="1"/>
</dbReference>
<evidence type="ECO:0000256" key="1">
    <source>
        <dbReference type="SAM" id="MobiDB-lite"/>
    </source>
</evidence>
<dbReference type="CDD" id="cd07389">
    <property type="entry name" value="MPP_PhoD"/>
    <property type="match status" value="1"/>
</dbReference>
<feature type="domain" description="PhoD-like phosphatase" evidence="2">
    <location>
        <begin position="361"/>
        <end position="452"/>
    </location>
</feature>
<dbReference type="KEGG" id="hyl:LPB072_14400"/>
<keyword evidence="5" id="KW-1185">Reference proteome</keyword>
<reference evidence="4 5" key="1">
    <citation type="submission" date="2016-02" db="EMBL/GenBank/DDBJ databases">
        <title>Draft genome sequence of Hydrogenophaga sp. LPB0072.</title>
        <authorList>
            <person name="Shin S.-K."/>
            <person name="Yi H."/>
        </authorList>
    </citation>
    <scope>NUCLEOTIDE SEQUENCE [LARGE SCALE GENOMIC DNA]</scope>
    <source>
        <strain evidence="4 5">LPB0072</strain>
    </source>
</reference>
<dbReference type="Pfam" id="PF19050">
    <property type="entry name" value="PhoD_2"/>
    <property type="match status" value="2"/>
</dbReference>
<dbReference type="InterPro" id="IPR043904">
    <property type="entry name" value="PhoD_2-like"/>
</dbReference>
<evidence type="ECO:0000259" key="2">
    <source>
        <dbReference type="Pfam" id="PF19050"/>
    </source>
</evidence>
<dbReference type="Proteomes" id="UP000185657">
    <property type="component" value="Unassembled WGS sequence"/>
</dbReference>